<evidence type="ECO:0000256" key="1">
    <source>
        <dbReference type="ARBA" id="ARBA00022679"/>
    </source>
</evidence>
<keyword evidence="5" id="KW-0711">Selenium</keyword>
<dbReference type="InterPro" id="IPR023753">
    <property type="entry name" value="FAD/NAD-binding_dom"/>
</dbReference>
<dbReference type="Gene3D" id="3.90.650.10">
    <property type="entry name" value="PurM-like C-terminal domain"/>
    <property type="match status" value="1"/>
</dbReference>
<name>A0A086JW11_TOXGO</name>
<dbReference type="SUPFAM" id="SSF55326">
    <property type="entry name" value="PurM N-terminal domain-like"/>
    <property type="match status" value="1"/>
</dbReference>
<feature type="region of interest" description="Disordered" evidence="6">
    <location>
        <begin position="781"/>
        <end position="800"/>
    </location>
</feature>
<feature type="region of interest" description="Disordered" evidence="6">
    <location>
        <begin position="1121"/>
        <end position="1140"/>
    </location>
</feature>
<feature type="compositionally biased region" description="Polar residues" evidence="6">
    <location>
        <begin position="146"/>
        <end position="156"/>
    </location>
</feature>
<protein>
    <submittedName>
        <fullName evidence="10">Selenide, water dikinase</fullName>
    </submittedName>
</protein>
<evidence type="ECO:0000313" key="10">
    <source>
        <dbReference type="EMBL" id="KFG36329.1"/>
    </source>
</evidence>
<evidence type="ECO:0000256" key="6">
    <source>
        <dbReference type="SAM" id="MobiDB-lite"/>
    </source>
</evidence>
<accession>A0A086JW11</accession>
<dbReference type="GO" id="GO:0016491">
    <property type="term" value="F:oxidoreductase activity"/>
    <property type="evidence" value="ECO:0007669"/>
    <property type="project" value="InterPro"/>
</dbReference>
<keyword evidence="4" id="KW-0067">ATP-binding</keyword>
<dbReference type="InterPro" id="IPR016188">
    <property type="entry name" value="PurM-like_N"/>
</dbReference>
<feature type="region of interest" description="Disordered" evidence="6">
    <location>
        <begin position="130"/>
        <end position="156"/>
    </location>
</feature>
<dbReference type="InterPro" id="IPR036676">
    <property type="entry name" value="PurM-like_C_sf"/>
</dbReference>
<feature type="region of interest" description="Disordered" evidence="6">
    <location>
        <begin position="640"/>
        <end position="683"/>
    </location>
</feature>
<dbReference type="Pfam" id="PF02769">
    <property type="entry name" value="AIRS_C"/>
    <property type="match status" value="1"/>
</dbReference>
<sequence length="1298" mass="137875">MKQSGRGGCSGQGARSISRDLVLVGGGSSHLFVMKDWAKQPEKGMRLTLVSADTDTPYKGLLPGLLAGAYTRDQAHVDLLQLCQVAGGRFVRASVLGVDRERKLIFCDDGRPPLRYDVLSVDTESGLSAPGSITFSSLPPGEEQDSSISSPGQQTDSQEAFLDLGDRCMRACITPLRPLSQFLPRWEAALGRLVRAALYAWTSPSLAASEAATACDSAGADPESKPTGMARGTAEAHAAETVTRRNSECAGAVSRSRVFTVAFVGGGTESVEICFAARAAVEKKLADLHAHWRTLRRDARTGKGEDCSTPRDLHKERDAQPAEVELCWQRESEELSRLFRVEFHLFTEGDSVLPGFSSGAQTRVSRLLKAAGVSVHTQWKVASVRVETAPRASQIDLPRKHAGPLQAAQEGTQTQPAAAGATAFAEASAAEASLLSGKTGAEAELECENFRKRLLCSDGRHFEFDECVWCTPATPQSWFQNTGLELTPEGFLAVDASLRSCNAHNVFAVGEAAKVRGTESRRTDGDDAGETLSRNLRLVLRNGDSARLHRWRSQSQLFSVVSCGENCAVGVKGHISFEGKWVSNLRTRMDIDWIQKYQVSPSGLLRPSLLSSKSLTAPASLTGGLRRFLSRGSDSAAFQSCETAGGTRGPSSAGGEPNAEVKGDVTRSSSGAHHADTLGSGASSCRTACGKSGVSHAECIQTKDEVSLGCRVLMEYVQASSGARGRASGCKSAGGTRCGGCGAKVPSTVLRRTMQELEQADAAQTRQHRVLMERERGASVAAETLESGKDATSLGATPGLRMQPGDALQLAALQKRIDKEGRFYPLLFNRSEVLLGLEDADDGCVFAAKPVERRRPTSDKESDGVCPGRSTTLANDPCVEALGGDNPLLIQTVDFYRAFFDDAFVLGRIAATHAMSDCYAMGAEPLVALLTAVVPYSTDCIMANNLLQLLGGCCSALSRDRCQLAGGHSAQGRDMAAGLTITGRLSRLRKSQRPESDSHLGVEGDIHTSRVEEPIGYLPKGSAEAQEGDVLILTKPLGTGVIMAGHVEGKSRGRWVYAALDLMQVSNRAAAEILMDCGATACTDVTGFGLLGHMLEMLRACRKSRILAAVAAADKQPVEARGRAAGASSSASSSEGIADSSSGEFVPLVCARLMLPSLRLLDGVTELMNEGIHSSLLASNARYFPALSLKTVGTAPAGAAPTGDLPIQPLSPADLPPTLPILFDPQTSGGLLAFVPANKATECIRRLREEGGYDNAMVIGSIFERKTFVPFPQKDAAQETRSRYAPWENVAGAVECLH</sequence>
<dbReference type="Pfam" id="PF07992">
    <property type="entry name" value="Pyr_redox_2"/>
    <property type="match status" value="1"/>
</dbReference>
<evidence type="ECO:0000313" key="11">
    <source>
        <dbReference type="Proteomes" id="UP000028838"/>
    </source>
</evidence>
<dbReference type="GO" id="GO:0016260">
    <property type="term" value="P:selenocysteine biosynthetic process"/>
    <property type="evidence" value="ECO:0007669"/>
    <property type="project" value="TreeGrafter"/>
</dbReference>
<dbReference type="GO" id="GO:0005524">
    <property type="term" value="F:ATP binding"/>
    <property type="evidence" value="ECO:0007669"/>
    <property type="project" value="UniProtKB-KW"/>
</dbReference>
<gene>
    <name evidence="10" type="ORF">TGFOU_280560</name>
</gene>
<evidence type="ECO:0000259" key="7">
    <source>
        <dbReference type="Pfam" id="PF00586"/>
    </source>
</evidence>
<feature type="domain" description="FAD/NAD(P)-binding" evidence="9">
    <location>
        <begin position="453"/>
        <end position="514"/>
    </location>
</feature>
<dbReference type="GO" id="GO:0005737">
    <property type="term" value="C:cytoplasm"/>
    <property type="evidence" value="ECO:0007669"/>
    <property type="project" value="TreeGrafter"/>
</dbReference>
<evidence type="ECO:0000256" key="3">
    <source>
        <dbReference type="ARBA" id="ARBA00022777"/>
    </source>
</evidence>
<dbReference type="InterPro" id="IPR004536">
    <property type="entry name" value="SPS/SelD"/>
</dbReference>
<dbReference type="GO" id="GO:0004756">
    <property type="term" value="F:selenide, water dikinase activity"/>
    <property type="evidence" value="ECO:0007669"/>
    <property type="project" value="TreeGrafter"/>
</dbReference>
<evidence type="ECO:0000256" key="2">
    <source>
        <dbReference type="ARBA" id="ARBA00022741"/>
    </source>
</evidence>
<dbReference type="Gene3D" id="3.50.50.100">
    <property type="match status" value="2"/>
</dbReference>
<evidence type="ECO:0000259" key="9">
    <source>
        <dbReference type="Pfam" id="PF07992"/>
    </source>
</evidence>
<dbReference type="VEuPathDB" id="ToxoDB:TGFOU_280560"/>
<dbReference type="Gene3D" id="3.30.1330.10">
    <property type="entry name" value="PurM-like, N-terminal domain"/>
    <property type="match status" value="1"/>
</dbReference>
<dbReference type="EMBL" id="AEYH02002664">
    <property type="protein sequence ID" value="KFG36329.1"/>
    <property type="molecule type" value="Genomic_DNA"/>
</dbReference>
<dbReference type="SUPFAM" id="SSF51905">
    <property type="entry name" value="FAD/NAD(P)-binding domain"/>
    <property type="match status" value="2"/>
</dbReference>
<dbReference type="InterPro" id="IPR036921">
    <property type="entry name" value="PurM-like_N_sf"/>
</dbReference>
<feature type="region of interest" description="Disordered" evidence="6">
    <location>
        <begin position="217"/>
        <end position="245"/>
    </location>
</feature>
<keyword evidence="1" id="KW-0808">Transferase</keyword>
<feature type="domain" description="PurM-like N-terminal" evidence="7">
    <location>
        <begin position="889"/>
        <end position="984"/>
    </location>
</feature>
<proteinExistence type="predicted"/>
<dbReference type="Proteomes" id="UP000028838">
    <property type="component" value="Unassembled WGS sequence"/>
</dbReference>
<evidence type="ECO:0000256" key="4">
    <source>
        <dbReference type="ARBA" id="ARBA00022840"/>
    </source>
</evidence>
<evidence type="ECO:0000259" key="8">
    <source>
        <dbReference type="Pfam" id="PF02769"/>
    </source>
</evidence>
<dbReference type="InterPro" id="IPR010918">
    <property type="entry name" value="PurM-like_C_dom"/>
</dbReference>
<feature type="compositionally biased region" description="Low complexity" evidence="6">
    <location>
        <begin position="1123"/>
        <end position="1140"/>
    </location>
</feature>
<dbReference type="PANTHER" id="PTHR10256:SF0">
    <property type="entry name" value="INACTIVE SELENIDE, WATER DIKINASE-LIKE PROTEIN-RELATED"/>
    <property type="match status" value="1"/>
</dbReference>
<keyword evidence="3 10" id="KW-0418">Kinase</keyword>
<dbReference type="PANTHER" id="PTHR10256">
    <property type="entry name" value="SELENIDE, WATER DIKINASE"/>
    <property type="match status" value="1"/>
</dbReference>
<comment type="caution">
    <text evidence="10">The sequence shown here is derived from an EMBL/GenBank/DDBJ whole genome shotgun (WGS) entry which is preliminary data.</text>
</comment>
<dbReference type="SUPFAM" id="SSF56042">
    <property type="entry name" value="PurM C-terminal domain-like"/>
    <property type="match status" value="1"/>
</dbReference>
<dbReference type="OrthoDB" id="409395at2759"/>
<keyword evidence="2" id="KW-0547">Nucleotide-binding</keyword>
<dbReference type="Pfam" id="PF00586">
    <property type="entry name" value="AIRS"/>
    <property type="match status" value="1"/>
</dbReference>
<reference evidence="10 11" key="1">
    <citation type="submission" date="2014-07" db="EMBL/GenBank/DDBJ databases">
        <authorList>
            <person name="Sibley D."/>
            <person name="Venepally P."/>
            <person name="Karamycheva S."/>
            <person name="Hadjithomas M."/>
            <person name="Khan A."/>
            <person name="Brunk B."/>
            <person name="Roos D."/>
            <person name="Caler E."/>
            <person name="Lorenzi H."/>
        </authorList>
    </citation>
    <scope>NUCLEOTIDE SEQUENCE [LARGE SCALE GENOMIC DNA]</scope>
    <source>
        <strain evidence="10 11">FOU</strain>
    </source>
</reference>
<organism evidence="10 11">
    <name type="scientific">Toxoplasma gondii FOU</name>
    <dbReference type="NCBI Taxonomy" id="943167"/>
    <lineage>
        <taxon>Eukaryota</taxon>
        <taxon>Sar</taxon>
        <taxon>Alveolata</taxon>
        <taxon>Apicomplexa</taxon>
        <taxon>Conoidasida</taxon>
        <taxon>Coccidia</taxon>
        <taxon>Eucoccidiorida</taxon>
        <taxon>Eimeriorina</taxon>
        <taxon>Sarcocystidae</taxon>
        <taxon>Toxoplasma</taxon>
    </lineage>
</organism>
<evidence type="ECO:0000256" key="5">
    <source>
        <dbReference type="ARBA" id="ARBA00023266"/>
    </source>
</evidence>
<feature type="domain" description="PurM-like C-terminal" evidence="8">
    <location>
        <begin position="1026"/>
        <end position="1102"/>
    </location>
</feature>
<dbReference type="InterPro" id="IPR036188">
    <property type="entry name" value="FAD/NAD-bd_sf"/>
</dbReference>